<name>A0A7J6D594_9TELE</name>
<dbReference type="AlphaFoldDB" id="A0A7J6D594"/>
<gene>
    <name evidence="1" type="ORF">G5714_004458</name>
</gene>
<keyword evidence="2" id="KW-1185">Reference proteome</keyword>
<protein>
    <submittedName>
        <fullName evidence="1">Uncharacterized protein</fullName>
    </submittedName>
</protein>
<comment type="caution">
    <text evidence="1">The sequence shown here is derived from an EMBL/GenBank/DDBJ whole genome shotgun (WGS) entry which is preliminary data.</text>
</comment>
<evidence type="ECO:0000313" key="1">
    <source>
        <dbReference type="EMBL" id="KAF4114235.1"/>
    </source>
</evidence>
<reference evidence="1 2" key="1">
    <citation type="submission" date="2020-04" db="EMBL/GenBank/DDBJ databases">
        <title>Chromosome-level genome assembly of a cyprinid fish Onychostoma macrolepis by integration of Nanopore Sequencing, Bionano and Hi-C technology.</title>
        <authorList>
            <person name="Wang D."/>
        </authorList>
    </citation>
    <scope>NUCLEOTIDE SEQUENCE [LARGE SCALE GENOMIC DNA]</scope>
    <source>
        <strain evidence="1">SWU-2019</strain>
        <tissue evidence="1">Muscle</tissue>
    </source>
</reference>
<dbReference type="EMBL" id="JAAMOB010000004">
    <property type="protein sequence ID" value="KAF4114235.1"/>
    <property type="molecule type" value="Genomic_DNA"/>
</dbReference>
<dbReference type="Proteomes" id="UP000579812">
    <property type="component" value="Unassembled WGS sequence"/>
</dbReference>
<evidence type="ECO:0000313" key="2">
    <source>
        <dbReference type="Proteomes" id="UP000579812"/>
    </source>
</evidence>
<organism evidence="1 2">
    <name type="scientific">Onychostoma macrolepis</name>
    <dbReference type="NCBI Taxonomy" id="369639"/>
    <lineage>
        <taxon>Eukaryota</taxon>
        <taxon>Metazoa</taxon>
        <taxon>Chordata</taxon>
        <taxon>Craniata</taxon>
        <taxon>Vertebrata</taxon>
        <taxon>Euteleostomi</taxon>
        <taxon>Actinopterygii</taxon>
        <taxon>Neopterygii</taxon>
        <taxon>Teleostei</taxon>
        <taxon>Ostariophysi</taxon>
        <taxon>Cypriniformes</taxon>
        <taxon>Cyprinidae</taxon>
        <taxon>Acrossocheilinae</taxon>
        <taxon>Onychostoma</taxon>
    </lineage>
</organism>
<proteinExistence type="predicted"/>
<accession>A0A7J6D594</accession>
<sequence>MYLFVGPGTLKFKTVPLDISEEAQNAAKEALCPSSASVTGEEEDIFSRGGYLSLQEQIRELRGVRMTRTHVPIQDLHLTCGEKVFEVSLWRDEALRDLYAGDEVVITHLRPCILNDGQGKFHSSTYTSVKMTTDLFIRPDKEKRFNLIIVPVG</sequence>